<sequence length="899" mass="100799">MQDPWSQLSISSRHALQWAAAMARYRAERSGGDPESSAVDAFDLLVGMLLEHPLDAEPLVLLQHFQLVPGQLLPPDYPRPALETLERHLDGVWPDSQPPLEQDVQMIVQQGTELGLSTGNPDVAEMRALFAAMLESSNPVASAIGELLSQRKSSLSEIARSLREFIEGATGTDSYGEFLRQRHPFVAQPVDIPNYKADHGMQIEATDDRVDIRAEVDAFAYLLASRGLNPPLAVGLFGDWGSGKSFFMESLCNRIDALTADPAIADRPQRKVPFWKRIIQIRFNAWHYVEGELWASLVDHIFNQLRLRDEPEDLVQQRRRHWLEKLDHVRARMIRLEAQRSEAERELKAKQQQAELLRRQRDSEQANLERLRHRATADILISDSLSQVKQALAPYCLSLGVPTADEVYRKFDEARSELGRAHTLLGLMWRDSDHRALLITALIGVPALVWVLSLLDFPAVTTAFGGLAATAAAALKVLDRATVLTRSRLDRLEQVRGQVRGEVEREQAAINSRIKAAEHSIEQADGWLKKVLDEQQSLADELESLQQALAQETPTRVLNDFVAERVGSGDYRKHLGIPALIQRDFEQLSRLVARQNDEILADDSGILEREAQCFNRIILYIDDLDRCPDDRVIEVLQAVHLMLAFKLFVVVVAVDSRWLRHALTKHFKALTGNQAGKRHATPDDYLEKIFQIPFWIQPIGETARRNIIQGLLRDHLQAADGDGDDSRSGDKPTPGDAQLQALKLLDPASAPPAPAAAALSITAQELKFLDQLAPLLGETPRSTKRFVNLYQLVRIIYRLDPQQPSPALPPEHELLALVLALGEGLPDLGPRVLEAARATTDQTPLHILIDGIRTQAGADELERLELWLASRDDWRQIPASRIADALQKVDRFLFRIEGN</sequence>
<evidence type="ECO:0000313" key="4">
    <source>
        <dbReference type="Proteomes" id="UP000599578"/>
    </source>
</evidence>
<keyword evidence="4" id="KW-1185">Reference proteome</keyword>
<evidence type="ECO:0000259" key="2">
    <source>
        <dbReference type="Pfam" id="PF07693"/>
    </source>
</evidence>
<organism evidence="3 4">
    <name type="scientific">Marinobacterium nitratireducens</name>
    <dbReference type="NCBI Taxonomy" id="518897"/>
    <lineage>
        <taxon>Bacteria</taxon>
        <taxon>Pseudomonadati</taxon>
        <taxon>Pseudomonadota</taxon>
        <taxon>Gammaproteobacteria</taxon>
        <taxon>Oceanospirillales</taxon>
        <taxon>Oceanospirillaceae</taxon>
        <taxon>Marinobacterium</taxon>
    </lineage>
</organism>
<proteinExistence type="predicted"/>
<gene>
    <name evidence="3" type="ORF">GCM10011348_39990</name>
</gene>
<dbReference type="InterPro" id="IPR052754">
    <property type="entry name" value="NTPase_KAP_P-loop"/>
</dbReference>
<feature type="domain" description="KAP NTPase" evidence="2">
    <location>
        <begin position="217"/>
        <end position="356"/>
    </location>
</feature>
<dbReference type="SUPFAM" id="SSF52540">
    <property type="entry name" value="P-loop containing nucleoside triphosphate hydrolases"/>
    <property type="match status" value="1"/>
</dbReference>
<dbReference type="InterPro" id="IPR027417">
    <property type="entry name" value="P-loop_NTPase"/>
</dbReference>
<accession>A0A917ZNR9</accession>
<feature type="domain" description="KAP NTPase" evidence="2">
    <location>
        <begin position="615"/>
        <end position="791"/>
    </location>
</feature>
<name>A0A917ZNR9_9GAMM</name>
<evidence type="ECO:0000313" key="3">
    <source>
        <dbReference type="EMBL" id="GGO87247.1"/>
    </source>
</evidence>
<dbReference type="AlphaFoldDB" id="A0A917ZNR9"/>
<dbReference type="Proteomes" id="UP000599578">
    <property type="component" value="Unassembled WGS sequence"/>
</dbReference>
<dbReference type="InterPro" id="IPR011646">
    <property type="entry name" value="KAP_P-loop"/>
</dbReference>
<dbReference type="PANTHER" id="PTHR22674">
    <property type="entry name" value="NTPASE, KAP FAMILY P-LOOP DOMAIN-CONTAINING 1"/>
    <property type="match status" value="1"/>
</dbReference>
<dbReference type="PANTHER" id="PTHR22674:SF6">
    <property type="entry name" value="NTPASE KAP FAMILY P-LOOP DOMAIN-CONTAINING PROTEIN 1"/>
    <property type="match status" value="1"/>
</dbReference>
<keyword evidence="1" id="KW-0175">Coiled coil</keyword>
<dbReference type="RefSeq" id="WP_188862398.1">
    <property type="nucleotide sequence ID" value="NZ_BMLT01000012.1"/>
</dbReference>
<feature type="coiled-coil region" evidence="1">
    <location>
        <begin position="489"/>
        <end position="552"/>
    </location>
</feature>
<dbReference type="EMBL" id="BMLT01000012">
    <property type="protein sequence ID" value="GGO87247.1"/>
    <property type="molecule type" value="Genomic_DNA"/>
</dbReference>
<evidence type="ECO:0000256" key="1">
    <source>
        <dbReference type="SAM" id="Coils"/>
    </source>
</evidence>
<comment type="caution">
    <text evidence="3">The sequence shown here is derived from an EMBL/GenBank/DDBJ whole genome shotgun (WGS) entry which is preliminary data.</text>
</comment>
<reference evidence="3 4" key="1">
    <citation type="journal article" date="2014" name="Int. J. Syst. Evol. Microbiol.">
        <title>Complete genome sequence of Corynebacterium casei LMG S-19264T (=DSM 44701T), isolated from a smear-ripened cheese.</title>
        <authorList>
            <consortium name="US DOE Joint Genome Institute (JGI-PGF)"/>
            <person name="Walter F."/>
            <person name="Albersmeier A."/>
            <person name="Kalinowski J."/>
            <person name="Ruckert C."/>
        </authorList>
    </citation>
    <scope>NUCLEOTIDE SEQUENCE [LARGE SCALE GENOMIC DNA]</scope>
    <source>
        <strain evidence="3 4">CGMCC 1.7286</strain>
    </source>
</reference>
<feature type="coiled-coil region" evidence="1">
    <location>
        <begin position="326"/>
        <end position="374"/>
    </location>
</feature>
<protein>
    <recommendedName>
        <fullName evidence="2">KAP NTPase domain-containing protein</fullName>
    </recommendedName>
</protein>
<dbReference type="Pfam" id="PF07693">
    <property type="entry name" value="KAP_NTPase"/>
    <property type="match status" value="2"/>
</dbReference>